<dbReference type="InterPro" id="IPR012099">
    <property type="entry name" value="Midasin"/>
</dbReference>
<evidence type="ECO:0000256" key="10">
    <source>
        <dbReference type="SAM" id="MobiDB-lite"/>
    </source>
</evidence>
<keyword evidence="8 9" id="KW-0539">Nucleus</keyword>
<dbReference type="PIRSF" id="PIRSF010340">
    <property type="entry name" value="Midasin"/>
    <property type="match status" value="1"/>
</dbReference>
<accession>A0ABY0GZJ8</accession>
<comment type="caution">
    <text evidence="12">The sequence shown here is derived from an EMBL/GenBank/DDBJ whole genome shotgun (WGS) entry which is preliminary data.</text>
</comment>
<dbReference type="CDD" id="cd00009">
    <property type="entry name" value="AAA"/>
    <property type="match status" value="3"/>
</dbReference>
<feature type="compositionally biased region" description="Basic and acidic residues" evidence="10">
    <location>
        <begin position="4557"/>
        <end position="4571"/>
    </location>
</feature>
<name>A0ABY0GZJ8_9PEZI</name>
<feature type="compositionally biased region" description="Basic and acidic residues" evidence="10">
    <location>
        <begin position="4077"/>
        <end position="4090"/>
    </location>
</feature>
<dbReference type="Gene3D" id="3.40.50.300">
    <property type="entry name" value="P-loop containing nucleotide triphosphate hydrolases"/>
    <property type="match status" value="7"/>
</dbReference>
<dbReference type="SUPFAM" id="SSF52540">
    <property type="entry name" value="P-loop containing nucleoside triphosphate hydrolases"/>
    <property type="match status" value="6"/>
</dbReference>
<reference evidence="12 13" key="1">
    <citation type="submission" date="2018-06" db="EMBL/GenBank/DDBJ databases">
        <title>Complete Genomes of Monosporascus.</title>
        <authorList>
            <person name="Robinson A.J."/>
            <person name="Natvig D.O."/>
        </authorList>
    </citation>
    <scope>NUCLEOTIDE SEQUENCE [LARGE SCALE GENOMIC DNA]</scope>
    <source>
        <strain evidence="12 13">CBS 609.92</strain>
    </source>
</reference>
<dbReference type="PROSITE" id="PS00675">
    <property type="entry name" value="SIGMA54_INTERACT_1"/>
    <property type="match status" value="1"/>
</dbReference>
<evidence type="ECO:0000256" key="9">
    <source>
        <dbReference type="PIRNR" id="PIRNR010340"/>
    </source>
</evidence>
<dbReference type="Gene3D" id="3.40.50.410">
    <property type="entry name" value="von Willebrand factor, type A domain"/>
    <property type="match status" value="1"/>
</dbReference>
<evidence type="ECO:0000256" key="8">
    <source>
        <dbReference type="ARBA" id="ARBA00023242"/>
    </source>
</evidence>
<protein>
    <recommendedName>
        <fullName evidence="4 9">Midasin</fullName>
    </recommendedName>
</protein>
<proteinExistence type="inferred from homology"/>
<feature type="compositionally biased region" description="Basic and acidic residues" evidence="10">
    <location>
        <begin position="4456"/>
        <end position="4475"/>
    </location>
</feature>
<feature type="region of interest" description="Disordered" evidence="10">
    <location>
        <begin position="4076"/>
        <end position="4597"/>
    </location>
</feature>
<dbReference type="EMBL" id="QJNS01000286">
    <property type="protein sequence ID" value="RYO80540.1"/>
    <property type="molecule type" value="Genomic_DNA"/>
</dbReference>
<dbReference type="Pfam" id="PF21108">
    <property type="entry name" value="MDN1_4th"/>
    <property type="match status" value="1"/>
</dbReference>
<evidence type="ECO:0000256" key="1">
    <source>
        <dbReference type="ARBA" id="ARBA00004604"/>
    </source>
</evidence>
<feature type="compositionally biased region" description="Acidic residues" evidence="10">
    <location>
        <begin position="4167"/>
        <end position="4183"/>
    </location>
</feature>
<evidence type="ECO:0000256" key="3">
    <source>
        <dbReference type="ARBA" id="ARBA00007188"/>
    </source>
</evidence>
<dbReference type="InterPro" id="IPR002035">
    <property type="entry name" value="VWF_A"/>
</dbReference>
<feature type="compositionally biased region" description="Basic and acidic residues" evidence="10">
    <location>
        <begin position="4213"/>
        <end position="4235"/>
    </location>
</feature>
<comment type="subcellular location">
    <subcellularLocation>
        <location evidence="1">Nucleus</location>
        <location evidence="1">Nucleolus</location>
    </subcellularLocation>
    <subcellularLocation>
        <location evidence="2">Nucleus</location>
        <location evidence="2">Nucleoplasm</location>
    </subcellularLocation>
</comment>
<evidence type="ECO:0000313" key="13">
    <source>
        <dbReference type="Proteomes" id="UP000294003"/>
    </source>
</evidence>
<keyword evidence="5 9" id="KW-0547">Nucleotide-binding</keyword>
<dbReference type="InterPro" id="IPR041190">
    <property type="entry name" value="Midasin_AAA_lid_5"/>
</dbReference>
<feature type="compositionally biased region" description="Low complexity" evidence="10">
    <location>
        <begin position="4400"/>
        <end position="4412"/>
    </location>
</feature>
<comment type="similarity">
    <text evidence="3 9">Belongs to the midasin family.</text>
</comment>
<feature type="compositionally biased region" description="Acidic residues" evidence="10">
    <location>
        <begin position="4129"/>
        <end position="4157"/>
    </location>
</feature>
<dbReference type="Proteomes" id="UP000294003">
    <property type="component" value="Unassembled WGS sequence"/>
</dbReference>
<feature type="compositionally biased region" description="Basic and acidic residues" evidence="10">
    <location>
        <begin position="4486"/>
        <end position="4496"/>
    </location>
</feature>
<dbReference type="Pfam" id="PF17867">
    <property type="entry name" value="AAA_lid_7"/>
    <property type="match status" value="3"/>
</dbReference>
<comment type="function">
    <text evidence="9">Nuclear chaperone required for maturation and nuclear export of pre-60S ribosome subunits.</text>
</comment>
<dbReference type="SMART" id="SM00327">
    <property type="entry name" value="VWA"/>
    <property type="match status" value="1"/>
</dbReference>
<dbReference type="InterPro" id="IPR036465">
    <property type="entry name" value="vWFA_dom_sf"/>
</dbReference>
<evidence type="ECO:0000256" key="7">
    <source>
        <dbReference type="ARBA" id="ARBA00023186"/>
    </source>
</evidence>
<dbReference type="SMART" id="SM00382">
    <property type="entry name" value="AAA"/>
    <property type="match status" value="6"/>
</dbReference>
<dbReference type="InterPro" id="IPR040848">
    <property type="entry name" value="AAA_lid_7"/>
</dbReference>
<dbReference type="InterPro" id="IPR048617">
    <property type="entry name" value="MDN1_AAA_lid_4"/>
</dbReference>
<dbReference type="SUPFAM" id="SSF53300">
    <property type="entry name" value="vWA-like"/>
    <property type="match status" value="1"/>
</dbReference>
<evidence type="ECO:0000313" key="12">
    <source>
        <dbReference type="EMBL" id="RYO80540.1"/>
    </source>
</evidence>
<dbReference type="PROSITE" id="PS50234">
    <property type="entry name" value="VWFA"/>
    <property type="match status" value="1"/>
</dbReference>
<organism evidence="12 13">
    <name type="scientific">Monosporascus cannonballus</name>
    <dbReference type="NCBI Taxonomy" id="155416"/>
    <lineage>
        <taxon>Eukaryota</taxon>
        <taxon>Fungi</taxon>
        <taxon>Dikarya</taxon>
        <taxon>Ascomycota</taxon>
        <taxon>Pezizomycotina</taxon>
        <taxon>Sordariomycetes</taxon>
        <taxon>Xylariomycetidae</taxon>
        <taxon>Xylariales</taxon>
        <taxon>Xylariales incertae sedis</taxon>
        <taxon>Monosporascus</taxon>
    </lineage>
</organism>
<dbReference type="InterPro" id="IPR011704">
    <property type="entry name" value="ATPase_dyneun-rel_AAA"/>
</dbReference>
<feature type="compositionally biased region" description="Basic and acidic residues" evidence="10">
    <location>
        <begin position="4260"/>
        <end position="4273"/>
    </location>
</feature>
<feature type="compositionally biased region" description="Acidic residues" evidence="10">
    <location>
        <begin position="4538"/>
        <end position="4549"/>
    </location>
</feature>
<keyword evidence="6 9" id="KW-0067">ATP-binding</keyword>
<evidence type="ECO:0000259" key="11">
    <source>
        <dbReference type="PROSITE" id="PS50234"/>
    </source>
</evidence>
<evidence type="ECO:0000256" key="5">
    <source>
        <dbReference type="ARBA" id="ARBA00022741"/>
    </source>
</evidence>
<feature type="compositionally biased region" description="Basic and acidic residues" evidence="10">
    <location>
        <begin position="4323"/>
        <end position="4341"/>
    </location>
</feature>
<dbReference type="InterPro" id="IPR003593">
    <property type="entry name" value="AAA+_ATPase"/>
</dbReference>
<gene>
    <name evidence="12" type="ORF">DL762_007585</name>
</gene>
<dbReference type="InterPro" id="IPR027417">
    <property type="entry name" value="P-loop_NTPase"/>
</dbReference>
<dbReference type="Pfam" id="PF07728">
    <property type="entry name" value="AAA_5"/>
    <property type="match status" value="9"/>
</dbReference>
<dbReference type="Pfam" id="PF17865">
    <property type="entry name" value="AAA_lid_5"/>
    <property type="match status" value="1"/>
</dbReference>
<evidence type="ECO:0000256" key="6">
    <source>
        <dbReference type="ARBA" id="ARBA00022840"/>
    </source>
</evidence>
<keyword evidence="13" id="KW-1185">Reference proteome</keyword>
<sequence>MATIDLSRQRQRLLGDAAVLSHLPPDLLEVVRSHVSSNFLDVVAAAALIPRVTGQIFIHFETVFADICARWFLRSQCHGQEDKIIAAFARILPFAPHVSVFLERYMQATSLTNEPTRPSQINSLNSPHTWQAPGIELLQSLLAFWRLLNFDKKAFGQLVSPSRIQSLFRHPWPSVRYLAVKILCLQLSASDYKVESLLSKHISEDVSLVADYDGVDIDYAFLSLFEHKRGRELDNFRQELQCHPDDSMAEAYPLQQLTHLVVCYGTNLLPRANGSPKTPPRLVYTPTTLLNLENLVQNLQQPWPILLYGLPGSGKTSLVHELARELGMDSGLVTLHLNEQTDAKMLIGLYSTDSKPGSFSWRSGVLTTAVREGRWVLIEDLDRAPNEVMSTLLPLVERGQLLITSRGETIQAPSTFRLFATVQTTRGMGGQESLPSLLGQRFWRPLSVRPTPDTELESIIAGEYPLLQMYTPMIMSVYRRLSSYTGLPHTARGTSDRPITPRDLFKWCRRLQELLVGAGCKTGGEPISETTRGWMFMEAVDCFCGNLSKQNVKASLVNSIAEEMHLPEQLTAHYLEAQIPQIEETPSTFRVGRVTLDRRKQVNRIDKSKRPFASTVHSKRLLEQIAVAVKLREPVLLVGETGIGKTTVVQQLADLLGHKLIAVNLSQQSEVGDLLGGFKPVNVRSLAIPLKEEFEDLFTSTGISIARNQKYMEQLGKYTAKGQWARVSKLWKEASRMFSNILEELQNRNEARNGYESGCEPTAKRRKTESKLQSLLNLKPRWEAFDRSIDQFDIQVSGRSGHFAFAFVEGNIVKAARNGDWVLLDEINLASPDTLESIADLLASGPNDEPSILLSETGEIERIVAHPNFRIFGAMNPATDIGKRDLPLGLRSRFTELYIGSPDKDLKDLLTVVKAYMSGKSSKDDQAADDIARLYLNTKARAEEKRLVDGANEVPHYSLRTLTRVLSYVNGVAPYYGLRRALFEGFSMGFLTLLDRASEETLVPLIHHHLLDRHANAKSLLSQPPRHPNDGKQYVKFTNKMKDRQYWLLQGAETPLERTDYIITPYIERNLLNLVRATSTRRFPILIQGPTSAGKTSMIEYLANYSGNKFIRINNHEHTDLQEYLGTYVSDADGRLRFQEGLLVQALRLGHWIVLDELNLAPTDVLEALNRLLDDNRELLLPETQEVVRPHENFMLFATQNPPGLYGGRKALSRAFRNRFLELHFDDIPEDELETILQKRSLNTAPSDCRRIVNVYKELSRLRQTSRLFENKESFATLRDLFRWTLRDAGTREDIAINGFMLLAERVRNEEERIAVKKVIESVFKVKIIPDQLYDPQKWPHLAPLSHHNGQGVVWTHAMRRLYVLVASALAHNEPVLLVGETGSGKTSVCQVLAELSGKQLHIVNAHQNTETGDLIGSQRPIRNRGTVVAALLDDVVKALDLLGHQTDGNLEDLLREYHALDADDLSRVPDGLRQRISDNEVKRKALFEWADGSLVHAMRDGQFFLLDEISLADDSVLERLNSVLEPQRSLLLAEKGTVDSFVKASDGFQFLATMNPGGDFGKKELSPALRNRFTEIWVPPLSENQDVLLIVKSKLKEQFRHLSSVIVEFSYWFGRNFRSTASTAFSIRDILVWVKFINETNSGSDAYRVVHGASMVFIDTLGANPSALIAVDPKKMDVQRKRCLDKLSELLGHDATTIYRAPLQLLVGQQSLAIGDFSIDRAVDGDLEASFALHAPTTKLNAMRIIRALHVQKPILLEGNPGVGKTTLVSALARACGRPLTRINLSDQTDLMDLFGTDVPIEGAEAGHFAWRDAPFLRAMQNGEWVLLDEMNLASQSVLEGLNACLDHRGEVYVSELDRVFKKHPGFRLFAAQNPHHQGGGRKGLPSSFVNRFIVVYADVFTEEDLLLIAQHNFPTVPTRTIEQMIRFISNLDKHTVVHRSFGSHGSPWEFNLRDMLRWLHLLTSTDPLLSTASVDDFLGIAIRQRFRDQNDKLEVDRLFEATFGAPPREHQLYFNSSPSSFQIGLALMPRDQLIRPLHFPSIDLRGRLAEAESLMICIKNSIPCILVGSSGSGKTMLLQHVAALAGKHLVTFPMNADVDTMDLVGGFEQSDPLREVNLALKELQEALQLLSSDIMPEPVPAVATDLQSVIDGMNGQMPELKHLSILVRNLRAQVSVNSELAGILARVESVLGRPTGIMEPRFEWLDGIIVQALQKGRWLVLDNANLCSASVLDRLNSLLEPNGYLIINEHCGQNGEPRLVRPHPDFRVFLTVDPRYGELSRAMRNRAVEIYIDCSESASAPWSQKMGHLEPSLRRYDLLSAAIATDAVCGTRASQVATDCLPFRDFSGLEGYRSYNTQVAVRRPSPLSSQEVAVFHRTMDLAISFARSSLTNNLRLTISALYTALPETHFPGLRGVQNSVLVPLLNGPYPELPFWLATCHESYLNILRAHDAMAAQRSKADGIQVSSLNRLQRSCMADSVAAVSKDSTVGAASFLVGALKAIDSYLQSQRDKPGLWKQRRGLLRNLMRSWWATFTYLCEGQFEEARFQAHLNHVSKTLSTQLLTLDEKEARDLISCVLDGLDECFVGGFKLTTGLNMESLWSALRPRAITSSQLLERVGRMERLASRFDAFKWRSAARLSDLAQITGSFAKTYSLIRRERPDVDELLNVVDHEMDQFDRQPDRAGAPPFLADEFEVIRQITILDQMSSPNDFSPMSDELALLSNLSLITQMRIQSASHTSMPLQSIGYLLGDRRSPYAWDGSFSVKLLSKLRSIDAANLDRLESLEIELPILAKQISSSTQALTDDRLGKLSKALWHILSSIVSIYDPSLTAMFMSARTASATSVASEFVSFSSQGLSFDTQKVPWVVNHDDLANYPDVVSKHMIPALVSLVAFECGLQGRRVYLANAWIQSSVAFIELFVPDKPYDPQLRPQVELASFEEMLRDLKEQLDALKIFERLHTGSSTNLRCALLEEEILALGKRPAIAQPVYRPIRSELLRIQGEFNSLLKTVLGVDISSVFFQHCFGSEGASQQLGVIRENISQIIHRLSHKFPAYEDITVPVVNMLQCLEIGLSLGATVRQSLVPAVSSMPLLRLTPLLGGQLDIPISSDIPTESFEFLAHAGTIVSVEGPQALKSSVSRPIFEVVHFFYDKWRQKLETDRKAEEARQSTYRYRGDVEEEEAATQQLFDELFPKFNKDGAVNNSANTRTGGTRALSIKLAEAHRAIFLAPQDASEAIQHLVALVARRLTDEGDATISDRVMLTAAMLALNQRLKELETQPSTASYNFYADRNLPEVRRLVSLVKDVKQRFRQLQQVDEIGHMQPLANVVSACDQVLELGYSDPLAKIIPRVEQLHAFVYEWQFGGWASKIHGALPLHNRLAEMLVSWRRLELSTWARLLDTEAKKCHDDASAWWFVAYQAIVAEPMSLAQDGQSLLDHAANLLQELHSYFLSASIGQFTGRLGLLRQLQAQVELLAAQQPAMSAIYEALINFIGFFSRYETIVHDSIRAGRAPLEKQMKDILLLASWKDTNIAALRESAQRSHQKLFKIVRKFREVLSQPMKPIIDNGLPDQDGFGLPKGSAGTKAVQIDTSALVSCQNAVDSWTDDCKRLSNVHRTVDIMSKLSCTPITAIDAVGIIDAFLSNLSSSALELRKETPAILTNDNKNFVKHLKSRKRKLFAETLKETKRMGFKYNLGTDVLAMQNSLSAVLATSKDLSTASSADLRGAEYFFHKILDLAPSVRSAAQSHSDDLTSAEVERSIGVIEGILHVVLDQRQELHRLSKSDEILTKRVECLHAVAQSRGRGGVRIQEHAGNHRRAATWLTHILRVGIQLIELHTKLGSADNNDIVSLLNACLDQLRRLSSEWDSLLPLPDGLVSHQSLQLEARLEHFLSDLRTKLDEACHSRPDLAFLFEQIRLWAIADDRQTRALDSETQDISVLVDSTKKLCDVVLVSIEQFSQAISQLPTSDDEAGWLMQCSKVMVFSTRALHADQISETIESTINALKMLDLNGDAVNHIAVSLVAVVTSVIDQYLIIRRNSVGAYTLLHQRTCRLGYILCKNFTQLAAHGFCTPQEKPDETSGESDKLESGTGLGEGEGAEDMSKDIQPDEDLSELAQEGNKSSREAIEDEKDAVDMADEELEGDVESVSGIEEDEKESKSGDNGEGGDDIEEETGNVDDLDPSAVDEKLWDGANEDEAEKDQQGDLSKGQKKQDEQLATKEKPENHDSQHEDSGDQFDDELIENLGQEQNEDVQVEDDTNRQDQHVQERDTLALPDDMEIDGNDNKSMSTISDDDLDDLSGIDQEGMIDHASDESVGGDIEIAHDENDGAQEENARIQEAEQQGVDPEGKHGDEETTEIPSADDGNASGNNIVPSDVKSGGQEPDNDHDDGRDDAQDKATQQDQGQLGEAAAEEAKSAGERGNVSQAPEKSTNSDPENSTGVTMHQPFKALGDALEKWHRQQQEIREAEEQPPEKQGSMIEQELDAREYQHLQNDEAAADTQALGTATEEQTRPVDDAMAIDDEDQPTDNRLAPENEAEGNDSENADTMDTSEQVNKRDQDERLKEEGRTGVSTRHGAYKRDFTPPTKGSSGAERVEETIQETSMRLSSTHISETSLQLRDFEEAMEQWSSLQTRTHELSMALTSQLRLILTPSQATKLSGSYRTGKRLNIKRIIPYIASSYKRDKIWMRRTIPTKRSYQILLCVDDSRSMGDSSSGELALESLVMVSRALTMLEVGQVGVLGFGRNTFIAHDFAEPFASHDAGARLLQKFSFQQEFTDIQLVIKQIIEQFRLARQQSASRGSEDLWQLALILSDGLTPSSAHEDIQVLLREALEERIMIVFIIMDDTSNKSNQSVINLKKVKFLGDDKVKTEYYLDTFPFQYYLIVHNLEDLPGALAGLLRTWFAEVNA</sequence>
<feature type="domain" description="VWFA" evidence="11">
    <location>
        <begin position="4702"/>
        <end position="4903"/>
    </location>
</feature>
<keyword evidence="7 9" id="KW-0143">Chaperone</keyword>
<dbReference type="InterPro" id="IPR025662">
    <property type="entry name" value="Sigma_54_int_dom_ATP-bd_1"/>
</dbReference>
<dbReference type="PANTHER" id="PTHR48103:SF2">
    <property type="entry name" value="MIDASIN"/>
    <property type="match status" value="1"/>
</dbReference>
<dbReference type="PANTHER" id="PTHR48103">
    <property type="entry name" value="MIDASIN-RELATED"/>
    <property type="match status" value="1"/>
</dbReference>
<feature type="compositionally biased region" description="Polar residues" evidence="10">
    <location>
        <begin position="4425"/>
        <end position="4445"/>
    </location>
</feature>
<evidence type="ECO:0000256" key="2">
    <source>
        <dbReference type="ARBA" id="ARBA00004642"/>
    </source>
</evidence>
<evidence type="ECO:0000256" key="4">
    <source>
        <dbReference type="ARBA" id="ARBA00017143"/>
    </source>
</evidence>